<dbReference type="AlphaFoldDB" id="A0A9Q0DK56"/>
<dbReference type="Proteomes" id="UP001148018">
    <property type="component" value="Unassembled WGS sequence"/>
</dbReference>
<feature type="region of interest" description="Disordered" evidence="1">
    <location>
        <begin position="1"/>
        <end position="69"/>
    </location>
</feature>
<evidence type="ECO:0000313" key="2">
    <source>
        <dbReference type="EMBL" id="KAJ3589777.1"/>
    </source>
</evidence>
<sequence>MGPERVPILPCTPWDQRESRSSPVPHGTRESPDPPLYPMGPERVPILPCTPWDQRESRSSPVPHGTNGR</sequence>
<proteinExistence type="predicted"/>
<gene>
    <name evidence="2" type="ORF">NHX12_010619</name>
</gene>
<name>A0A9Q0DK56_9TELE</name>
<comment type="caution">
    <text evidence="2">The sequence shown here is derived from an EMBL/GenBank/DDBJ whole genome shotgun (WGS) entry which is preliminary data.</text>
</comment>
<dbReference type="EMBL" id="JANIIK010000115">
    <property type="protein sequence ID" value="KAJ3589777.1"/>
    <property type="molecule type" value="Genomic_DNA"/>
</dbReference>
<keyword evidence="3" id="KW-1185">Reference proteome</keyword>
<reference evidence="2" key="1">
    <citation type="submission" date="2022-07" db="EMBL/GenBank/DDBJ databases">
        <title>Chromosome-level genome of Muraenolepis orangiensis.</title>
        <authorList>
            <person name="Kim J."/>
        </authorList>
    </citation>
    <scope>NUCLEOTIDE SEQUENCE</scope>
    <source>
        <strain evidence="2">KU_S4_2022</strain>
        <tissue evidence="2">Muscle</tissue>
    </source>
</reference>
<accession>A0A9Q0DK56</accession>
<evidence type="ECO:0000256" key="1">
    <source>
        <dbReference type="SAM" id="MobiDB-lite"/>
    </source>
</evidence>
<organism evidence="2 3">
    <name type="scientific">Muraenolepis orangiensis</name>
    <name type="common">Patagonian moray cod</name>
    <dbReference type="NCBI Taxonomy" id="630683"/>
    <lineage>
        <taxon>Eukaryota</taxon>
        <taxon>Metazoa</taxon>
        <taxon>Chordata</taxon>
        <taxon>Craniata</taxon>
        <taxon>Vertebrata</taxon>
        <taxon>Euteleostomi</taxon>
        <taxon>Actinopterygii</taxon>
        <taxon>Neopterygii</taxon>
        <taxon>Teleostei</taxon>
        <taxon>Neoteleostei</taxon>
        <taxon>Acanthomorphata</taxon>
        <taxon>Zeiogadaria</taxon>
        <taxon>Gadariae</taxon>
        <taxon>Gadiformes</taxon>
        <taxon>Muraenolepidoidei</taxon>
        <taxon>Muraenolepididae</taxon>
        <taxon>Muraenolepis</taxon>
    </lineage>
</organism>
<protein>
    <submittedName>
        <fullName evidence="2">Uncharacterized protein</fullName>
    </submittedName>
</protein>
<evidence type="ECO:0000313" key="3">
    <source>
        <dbReference type="Proteomes" id="UP001148018"/>
    </source>
</evidence>